<feature type="domain" description="Cysteine-rich CPCC" evidence="1">
    <location>
        <begin position="8"/>
        <end position="80"/>
    </location>
</feature>
<evidence type="ECO:0000259" key="1">
    <source>
        <dbReference type="Pfam" id="PF14206"/>
    </source>
</evidence>
<dbReference type="Pfam" id="PF14206">
    <property type="entry name" value="Cys_rich_CPCC"/>
    <property type="match status" value="1"/>
</dbReference>
<reference evidence="2 3" key="1">
    <citation type="submission" date="2020-09" db="EMBL/GenBank/DDBJ databases">
        <title>Pedobacter sp. SW-16 isolated from soil near Yeocheon.</title>
        <authorList>
            <person name="Im H.S."/>
            <person name="Joung Y."/>
            <person name="Lee S.-S."/>
        </authorList>
    </citation>
    <scope>NUCLEOTIDE SEQUENCE [LARGE SCALE GENOMIC DNA]</scope>
    <source>
        <strain evidence="2 3">SW-16</strain>
    </source>
</reference>
<dbReference type="RefSeq" id="WP_190328163.1">
    <property type="nucleotide sequence ID" value="NZ_CP061171.1"/>
</dbReference>
<protein>
    <submittedName>
        <fullName evidence="2">Hydrolase</fullName>
    </submittedName>
</protein>
<accession>A0ABX6TK16</accession>
<proteinExistence type="predicted"/>
<keyword evidence="2" id="KW-0378">Hydrolase</keyword>
<gene>
    <name evidence="2" type="ORF">H9N25_05150</name>
</gene>
<dbReference type="EMBL" id="CP061171">
    <property type="protein sequence ID" value="QNR85846.1"/>
    <property type="molecule type" value="Genomic_DNA"/>
</dbReference>
<name>A0ABX6TK16_9SPHI</name>
<keyword evidence="3" id="KW-1185">Reference proteome</keyword>
<dbReference type="InterPro" id="IPR025983">
    <property type="entry name" value="Cys_rich_CPCC"/>
</dbReference>
<evidence type="ECO:0000313" key="2">
    <source>
        <dbReference type="EMBL" id="QNR85846.1"/>
    </source>
</evidence>
<sequence length="92" mass="10627">MNAENKIKCACCDFYTIEKDAISMICPVCFWQKDFYQEAHIDDDGGPNSVSLREAKVNFKSFGAKESRVLDFVRPPEKDEIGEWSDLKKKRD</sequence>
<dbReference type="Proteomes" id="UP000516439">
    <property type="component" value="Chromosome"/>
</dbReference>
<dbReference type="GO" id="GO:0016787">
    <property type="term" value="F:hydrolase activity"/>
    <property type="evidence" value="ECO:0007669"/>
    <property type="project" value="UniProtKB-KW"/>
</dbReference>
<organism evidence="2 3">
    <name type="scientific">Pedobacter riviphilus</name>
    <dbReference type="NCBI Taxonomy" id="2766984"/>
    <lineage>
        <taxon>Bacteria</taxon>
        <taxon>Pseudomonadati</taxon>
        <taxon>Bacteroidota</taxon>
        <taxon>Sphingobacteriia</taxon>
        <taxon>Sphingobacteriales</taxon>
        <taxon>Sphingobacteriaceae</taxon>
        <taxon>Pedobacter</taxon>
    </lineage>
</organism>
<evidence type="ECO:0000313" key="3">
    <source>
        <dbReference type="Proteomes" id="UP000516439"/>
    </source>
</evidence>